<reference evidence="6" key="2">
    <citation type="submission" date="2015-09" db="EMBL/GenBank/DDBJ databases">
        <authorList>
            <person name="Graham D.E."/>
            <person name="Mahan K.M."/>
            <person name="Klingeman D.M."/>
            <person name="Fida T."/>
            <person name="Giannone R.J."/>
            <person name="Hettich R.L."/>
            <person name="Parry R.J."/>
            <person name="Spain J.C."/>
        </authorList>
    </citation>
    <scope>NUCLEOTIDE SEQUENCE [LARGE SCALE GENOMIC DNA]</scope>
    <source>
        <strain evidence="6">JCM 4701</strain>
    </source>
</reference>
<feature type="domain" description="Plasmid pRiA4b Orf3-like" evidence="1">
    <location>
        <begin position="6"/>
        <end position="171"/>
    </location>
</feature>
<proteinExistence type="predicted"/>
<keyword evidence="6" id="KW-1185">Reference proteome</keyword>
<dbReference type="EMBL" id="LJSN01000002">
    <property type="protein sequence ID" value="PNE40798.1"/>
    <property type="molecule type" value="Genomic_DNA"/>
</dbReference>
<organism evidence="5 6">
    <name type="scientific">Streptomyces noursei</name>
    <name type="common">Streptomyces albulus</name>
    <dbReference type="NCBI Taxonomy" id="1971"/>
    <lineage>
        <taxon>Bacteria</taxon>
        <taxon>Bacillati</taxon>
        <taxon>Actinomycetota</taxon>
        <taxon>Actinomycetes</taxon>
        <taxon>Kitasatosporales</taxon>
        <taxon>Streptomycetaceae</taxon>
        <taxon>Streptomyces</taxon>
    </lineage>
</organism>
<dbReference type="AlphaFoldDB" id="A0A2N8PIL0"/>
<evidence type="ECO:0000313" key="2">
    <source>
        <dbReference type="EMBL" id="PNE38100.1"/>
    </source>
</evidence>
<name>A0A2N8PIL0_STRNR</name>
<sequence>MPADSVLQIKVTLTDIRPPVWRRLQVPADLTLDRLHLVIQQAMGWENYHMHLFETPAGDYGRRDSELGHRDERKVPLHAVAPAAGDKISYTYDFGDDWGHRIEVEKALPRDPETAYPRCLTGRRACPPEDCGGPWGYANFLEAITDPEHEEHDELLEWVGGAFDPSQFDVEDINKRLTAQ</sequence>
<accession>A0A2N8PIL0</accession>
<dbReference type="EMBL" id="LJSN01000003">
    <property type="protein sequence ID" value="PNE38793.1"/>
    <property type="molecule type" value="Genomic_DNA"/>
</dbReference>
<dbReference type="SUPFAM" id="SSF159941">
    <property type="entry name" value="MM3350-like"/>
    <property type="match status" value="1"/>
</dbReference>
<evidence type="ECO:0000313" key="5">
    <source>
        <dbReference type="EMBL" id="PNE40798.1"/>
    </source>
</evidence>
<dbReference type="Gene3D" id="3.10.290.30">
    <property type="entry name" value="MM3350-like"/>
    <property type="match status" value="1"/>
</dbReference>
<protein>
    <recommendedName>
        <fullName evidence="1">Plasmid pRiA4b Orf3-like domain-containing protein</fullName>
    </recommendedName>
</protein>
<evidence type="ECO:0000313" key="3">
    <source>
        <dbReference type="EMBL" id="PNE38483.1"/>
    </source>
</evidence>
<evidence type="ECO:0000313" key="6">
    <source>
        <dbReference type="Proteomes" id="UP000236047"/>
    </source>
</evidence>
<dbReference type="EMBL" id="LJSN01000003">
    <property type="protein sequence ID" value="PNE38100.1"/>
    <property type="molecule type" value="Genomic_DNA"/>
</dbReference>
<dbReference type="InterPro" id="IPR012912">
    <property type="entry name" value="Plasmid_pRiA4b_Orf3-like"/>
</dbReference>
<reference evidence="5" key="1">
    <citation type="submission" date="2015-09" db="EMBL/GenBank/DDBJ databases">
        <authorList>
            <person name="Jackson K.R."/>
            <person name="Lunt B.L."/>
            <person name="Fisher J.N.B."/>
            <person name="Gardner A.V."/>
            <person name="Bailey M.E."/>
            <person name="Deus L.M."/>
            <person name="Earl A.S."/>
            <person name="Gibby P.D."/>
            <person name="Hartmann K.A."/>
            <person name="Liu J.E."/>
            <person name="Manci A.M."/>
            <person name="Nielsen D.A."/>
            <person name="Solomon M.B."/>
            <person name="Breakwell D.P."/>
            <person name="Burnett S.H."/>
            <person name="Grose J.H."/>
        </authorList>
    </citation>
    <scope>NUCLEOTIDE SEQUENCE [LARGE SCALE GENOMIC DNA]</scope>
    <source>
        <strain evidence="5">JCM 4701</strain>
    </source>
</reference>
<evidence type="ECO:0000259" key="1">
    <source>
        <dbReference type="Pfam" id="PF07929"/>
    </source>
</evidence>
<dbReference type="Proteomes" id="UP000236047">
    <property type="component" value="Unassembled WGS sequence"/>
</dbReference>
<comment type="caution">
    <text evidence="5">The sequence shown here is derived from an EMBL/GenBank/DDBJ whole genome shotgun (WGS) entry which is preliminary data.</text>
</comment>
<dbReference type="InterPro" id="IPR024047">
    <property type="entry name" value="MM3350-like_sf"/>
</dbReference>
<dbReference type="PANTHER" id="PTHR41878">
    <property type="entry name" value="LEXA REPRESSOR-RELATED"/>
    <property type="match status" value="1"/>
</dbReference>
<gene>
    <name evidence="5" type="ORF">AOB60_08275</name>
    <name evidence="2" type="ORF">AOB60_28610</name>
    <name evidence="3" type="ORF">AOB60_31165</name>
    <name evidence="4" type="ORF">AOB60_33110</name>
</gene>
<dbReference type="Pfam" id="PF07929">
    <property type="entry name" value="PRiA4_ORF3"/>
    <property type="match status" value="1"/>
</dbReference>
<dbReference type="PANTHER" id="PTHR41878:SF1">
    <property type="entry name" value="TNPR PROTEIN"/>
    <property type="match status" value="1"/>
</dbReference>
<dbReference type="EMBL" id="LJSN01000003">
    <property type="protein sequence ID" value="PNE38483.1"/>
    <property type="molecule type" value="Genomic_DNA"/>
</dbReference>
<dbReference type="RefSeq" id="WP_073449977.1">
    <property type="nucleotide sequence ID" value="NZ_LJSN01000002.1"/>
</dbReference>
<evidence type="ECO:0000313" key="4">
    <source>
        <dbReference type="EMBL" id="PNE38793.1"/>
    </source>
</evidence>